<comment type="caution">
    <text evidence="9">The sequence shown here is derived from an EMBL/GenBank/DDBJ whole genome shotgun (WGS) entry which is preliminary data.</text>
</comment>
<evidence type="ECO:0000256" key="5">
    <source>
        <dbReference type="ARBA" id="ARBA00023122"/>
    </source>
</evidence>
<gene>
    <name evidence="9" type="ORF">DKT68_00435</name>
</gene>
<evidence type="ECO:0000256" key="7">
    <source>
        <dbReference type="SAM" id="MobiDB-lite"/>
    </source>
</evidence>
<dbReference type="OrthoDB" id="110231at2"/>
<dbReference type="Gene3D" id="3.10.580.10">
    <property type="entry name" value="CBS-domain"/>
    <property type="match status" value="1"/>
</dbReference>
<sequence length="295" mass="32255">FREGPFATQVELRELVDLAEQRGVVEHGERQMIHSVFALGDTIAREVMVPRTEMVWIEEGKTLAQALVLFLRSGFSRIPVIGESVDDVLGVLYLKDLIRRSRGGDPEAEQLPVAELMRPATFVPESKPVDDLLSEMQAARNHLVIVVDEYGGTGGLVTIEDILEEIVGEITDEYDVERPPVERLADSSVRVTARLPVENLGELFHTDLPTDEVETVGGLLAQSLGRVPIPGAEVEVAGLRLVAEGTTGRRNRIDTVLVSKVEPGDEQDNAGRGEHAGPGDDQGHHQDEERQPADA</sequence>
<dbReference type="SMART" id="SM00116">
    <property type="entry name" value="CBS"/>
    <property type="match status" value="2"/>
</dbReference>
<keyword evidence="3" id="KW-1003">Cell membrane</keyword>
<dbReference type="AlphaFoldDB" id="A0A317DHP8"/>
<feature type="compositionally biased region" description="Basic and acidic residues" evidence="7">
    <location>
        <begin position="269"/>
        <end position="295"/>
    </location>
</feature>
<dbReference type="InterPro" id="IPR046342">
    <property type="entry name" value="CBS_dom_sf"/>
</dbReference>
<keyword evidence="5 6" id="KW-0129">CBS domain</keyword>
<evidence type="ECO:0000259" key="8">
    <source>
        <dbReference type="PROSITE" id="PS51371"/>
    </source>
</evidence>
<dbReference type="InterPro" id="IPR044751">
    <property type="entry name" value="Ion_transp-like_CBS"/>
</dbReference>
<dbReference type="SMART" id="SM01091">
    <property type="entry name" value="CorC_HlyC"/>
    <property type="match status" value="1"/>
</dbReference>
<feature type="domain" description="CBS" evidence="8">
    <location>
        <begin position="116"/>
        <end position="173"/>
    </location>
</feature>
<organism evidence="9 10">
    <name type="scientific">Micromonospora acroterricola</name>
    <dbReference type="NCBI Taxonomy" id="2202421"/>
    <lineage>
        <taxon>Bacteria</taxon>
        <taxon>Bacillati</taxon>
        <taxon>Actinomycetota</taxon>
        <taxon>Actinomycetes</taxon>
        <taxon>Micromonosporales</taxon>
        <taxon>Micromonosporaceae</taxon>
        <taxon>Micromonospora</taxon>
    </lineage>
</organism>
<dbReference type="InterPro" id="IPR036318">
    <property type="entry name" value="FAD-bd_PCMH-like_sf"/>
</dbReference>
<dbReference type="PANTHER" id="PTHR22777">
    <property type="entry name" value="HEMOLYSIN-RELATED"/>
    <property type="match status" value="1"/>
</dbReference>
<evidence type="ECO:0000256" key="3">
    <source>
        <dbReference type="ARBA" id="ARBA00022475"/>
    </source>
</evidence>
<dbReference type="Pfam" id="PF03471">
    <property type="entry name" value="CorC_HlyC"/>
    <property type="match status" value="1"/>
</dbReference>
<evidence type="ECO:0000256" key="1">
    <source>
        <dbReference type="ARBA" id="ARBA00004651"/>
    </source>
</evidence>
<dbReference type="CDD" id="cd04590">
    <property type="entry name" value="CBS_pair_CorC_HlyC_assoc"/>
    <property type="match status" value="1"/>
</dbReference>
<dbReference type="PROSITE" id="PS51371">
    <property type="entry name" value="CBS"/>
    <property type="match status" value="2"/>
</dbReference>
<proteinExistence type="inferred from homology"/>
<dbReference type="FunFam" id="3.10.580.10:FF:000002">
    <property type="entry name" value="Magnesium/cobalt efflux protein CorC"/>
    <property type="match status" value="1"/>
</dbReference>
<dbReference type="EMBL" id="QGKR01000038">
    <property type="protein sequence ID" value="PWR13984.1"/>
    <property type="molecule type" value="Genomic_DNA"/>
</dbReference>
<feature type="domain" description="CBS" evidence="8">
    <location>
        <begin position="48"/>
        <end position="107"/>
    </location>
</feature>
<evidence type="ECO:0000313" key="10">
    <source>
        <dbReference type="Proteomes" id="UP000245410"/>
    </source>
</evidence>
<name>A0A317DHP8_9ACTN</name>
<keyword evidence="10" id="KW-1185">Reference proteome</keyword>
<comment type="subcellular location">
    <subcellularLocation>
        <location evidence="1">Cell membrane</location>
        <topology evidence="1">Multi-pass membrane protein</topology>
    </subcellularLocation>
</comment>
<keyword evidence="3" id="KW-0472">Membrane</keyword>
<dbReference type="SUPFAM" id="SSF54631">
    <property type="entry name" value="CBS-domain pair"/>
    <property type="match status" value="1"/>
</dbReference>
<evidence type="ECO:0000256" key="4">
    <source>
        <dbReference type="ARBA" id="ARBA00022737"/>
    </source>
</evidence>
<dbReference type="Gene3D" id="3.30.465.10">
    <property type="match status" value="1"/>
</dbReference>
<dbReference type="GO" id="GO:0050660">
    <property type="term" value="F:flavin adenine dinucleotide binding"/>
    <property type="evidence" value="ECO:0007669"/>
    <property type="project" value="InterPro"/>
</dbReference>
<feature type="non-terminal residue" evidence="9">
    <location>
        <position position="1"/>
    </location>
</feature>
<evidence type="ECO:0000256" key="6">
    <source>
        <dbReference type="PROSITE-ProRule" id="PRU00703"/>
    </source>
</evidence>
<evidence type="ECO:0000313" key="9">
    <source>
        <dbReference type="EMBL" id="PWR13984.1"/>
    </source>
</evidence>
<dbReference type="SUPFAM" id="SSF56176">
    <property type="entry name" value="FAD-binding/transporter-associated domain-like"/>
    <property type="match status" value="1"/>
</dbReference>
<dbReference type="GO" id="GO:0005886">
    <property type="term" value="C:plasma membrane"/>
    <property type="evidence" value="ECO:0007669"/>
    <property type="project" value="UniProtKB-SubCell"/>
</dbReference>
<evidence type="ECO:0000256" key="2">
    <source>
        <dbReference type="ARBA" id="ARBA00006337"/>
    </source>
</evidence>
<dbReference type="InterPro" id="IPR005170">
    <property type="entry name" value="Transptr-assoc_dom"/>
</dbReference>
<dbReference type="PANTHER" id="PTHR22777:SF32">
    <property type="entry name" value="UPF0053 INNER MEMBRANE PROTEIN YFJD"/>
    <property type="match status" value="1"/>
</dbReference>
<dbReference type="InterPro" id="IPR016169">
    <property type="entry name" value="FAD-bd_PCMH_sub2"/>
</dbReference>
<dbReference type="Proteomes" id="UP000245410">
    <property type="component" value="Unassembled WGS sequence"/>
</dbReference>
<dbReference type="Pfam" id="PF00571">
    <property type="entry name" value="CBS"/>
    <property type="match status" value="2"/>
</dbReference>
<feature type="region of interest" description="Disordered" evidence="7">
    <location>
        <begin position="253"/>
        <end position="295"/>
    </location>
</feature>
<accession>A0A317DHP8</accession>
<keyword evidence="4" id="KW-0677">Repeat</keyword>
<protein>
    <recommendedName>
        <fullName evidence="8">CBS domain-containing protein</fullName>
    </recommendedName>
</protein>
<dbReference type="InterPro" id="IPR000644">
    <property type="entry name" value="CBS_dom"/>
</dbReference>
<comment type="similarity">
    <text evidence="2">Belongs to the UPF0053 family.</text>
</comment>
<reference evidence="9 10" key="1">
    <citation type="submission" date="2018-05" db="EMBL/GenBank/DDBJ databases">
        <title>Micromonospora atacamensis sp. nov., a novel actinobacteria isolated from high altitude Atacama Desert soil.</title>
        <authorList>
            <person name="Carro L."/>
            <person name="Golinska P."/>
            <person name="Klenk H.-P."/>
            <person name="Goodfellow M."/>
        </authorList>
    </citation>
    <scope>NUCLEOTIDE SEQUENCE [LARGE SCALE GENOMIC DNA]</scope>
    <source>
        <strain evidence="9 10">5R2A7</strain>
    </source>
</reference>
<dbReference type="RefSeq" id="WP_146218244.1">
    <property type="nucleotide sequence ID" value="NZ_QGKR01000038.1"/>
</dbReference>